<dbReference type="InterPro" id="IPR038727">
    <property type="entry name" value="NadR/Ttd14_AAA_dom"/>
</dbReference>
<proteinExistence type="predicted"/>
<dbReference type="InterPro" id="IPR053227">
    <property type="entry name" value="TRPL-trafficking_regulator"/>
</dbReference>
<dbReference type="GO" id="GO:0005525">
    <property type="term" value="F:GTP binding"/>
    <property type="evidence" value="ECO:0007669"/>
    <property type="project" value="TreeGrafter"/>
</dbReference>
<protein>
    <recommendedName>
        <fullName evidence="1">NadR/Ttd14 AAA domain-containing protein</fullName>
    </recommendedName>
</protein>
<organism evidence="2">
    <name type="scientific">Strombidium rassoulzadegani</name>
    <dbReference type="NCBI Taxonomy" id="1082188"/>
    <lineage>
        <taxon>Eukaryota</taxon>
        <taxon>Sar</taxon>
        <taxon>Alveolata</taxon>
        <taxon>Ciliophora</taxon>
        <taxon>Intramacronucleata</taxon>
        <taxon>Spirotrichea</taxon>
        <taxon>Oligotrichia</taxon>
        <taxon>Strombidiidae</taxon>
        <taxon>Strombidium</taxon>
    </lineage>
</organism>
<dbReference type="Gene3D" id="2.40.320.10">
    <property type="entry name" value="Hypothetical Protein Pfu-838710-001"/>
    <property type="match status" value="1"/>
</dbReference>
<dbReference type="PANTHER" id="PTHR34932:SF1">
    <property type="entry name" value="TRPL TRANSLOCATION DEFECT PROTEIN 14"/>
    <property type="match status" value="1"/>
</dbReference>
<dbReference type="GO" id="GO:0035091">
    <property type="term" value="F:phosphatidylinositol binding"/>
    <property type="evidence" value="ECO:0007669"/>
    <property type="project" value="TreeGrafter"/>
</dbReference>
<sequence>MLMKAGAMIDNKKLSDVQRENFQVQLMKTQMSLEDIIHNIALNSEDPSVILMDRGLMDTAGYSGWKIWDRILERTGWNNIELRDNRYDAVIHMITAADGCPEFYDNENVARYESVEEAVERDKALRSAYLGHNKLFFIGNQHDNGFEGKIQSTIDAVFSVIGFPTSIKRFRKFLVETRGIDFEGNESDVEIWGQTPRYEDYHGKVFKSSETEPFNSTQDNQQRNAEEPAQFNFVTNIIRHTYLKAPEDSIIFVRKRSGVKINNEPFSRRSHHFDYERRYMIDNQKIEKKRIMSGREYEDLLLNEFDEKRRQLKILRTSFMFENQYFQLETFTNIIGAPTFLLVESEDEHVSLPPYLKVLKDVSNNAQYSTHNMSRHDFEMSWD</sequence>
<evidence type="ECO:0000313" key="2">
    <source>
        <dbReference type="EMBL" id="CAE0237453.1"/>
    </source>
</evidence>
<evidence type="ECO:0000259" key="1">
    <source>
        <dbReference type="Pfam" id="PF13521"/>
    </source>
</evidence>
<reference evidence="2" key="1">
    <citation type="submission" date="2021-01" db="EMBL/GenBank/DDBJ databases">
        <authorList>
            <person name="Corre E."/>
            <person name="Pelletier E."/>
            <person name="Niang G."/>
            <person name="Scheremetjew M."/>
            <person name="Finn R."/>
            <person name="Kale V."/>
            <person name="Holt S."/>
            <person name="Cochrane G."/>
            <person name="Meng A."/>
            <person name="Brown T."/>
            <person name="Cohen L."/>
        </authorList>
    </citation>
    <scope>NUCLEOTIDE SEQUENCE</scope>
    <source>
        <strain evidence="2">Ras09</strain>
    </source>
</reference>
<dbReference type="GO" id="GO:0070300">
    <property type="term" value="F:phosphatidic acid binding"/>
    <property type="evidence" value="ECO:0007669"/>
    <property type="project" value="TreeGrafter"/>
</dbReference>
<accession>A0A7S3CU52</accession>
<name>A0A7S3CU52_9SPIT</name>
<gene>
    <name evidence="2" type="ORF">SRAS04492_LOCUS9262</name>
</gene>
<dbReference type="Pfam" id="PF13521">
    <property type="entry name" value="AAA_28"/>
    <property type="match status" value="1"/>
</dbReference>
<dbReference type="PANTHER" id="PTHR34932">
    <property type="entry name" value="TRPL TRANSLOCATION DEFECT PROTEIN 14"/>
    <property type="match status" value="1"/>
</dbReference>
<dbReference type="AlphaFoldDB" id="A0A7S3CU52"/>
<dbReference type="EMBL" id="HBIA01018699">
    <property type="protein sequence ID" value="CAE0237453.1"/>
    <property type="molecule type" value="Transcribed_RNA"/>
</dbReference>
<feature type="domain" description="NadR/Ttd14 AAA" evidence="1">
    <location>
        <begin position="26"/>
        <end position="138"/>
    </location>
</feature>